<evidence type="ECO:0000313" key="2">
    <source>
        <dbReference type="Proteomes" id="UP000176365"/>
    </source>
</evidence>
<dbReference type="Proteomes" id="UP000176365">
    <property type="component" value="Unassembled WGS sequence"/>
</dbReference>
<organism evidence="1 2">
    <name type="scientific">Candidatus Taylorbacteria bacterium RIFCSPLOWO2_01_FULL_44_26</name>
    <dbReference type="NCBI Taxonomy" id="1802318"/>
    <lineage>
        <taxon>Bacteria</taxon>
        <taxon>Candidatus Tayloriibacteriota</taxon>
    </lineage>
</organism>
<protein>
    <submittedName>
        <fullName evidence="1">Uncharacterized protein</fullName>
    </submittedName>
</protein>
<name>A0A1G2N6T5_9BACT</name>
<dbReference type="EMBL" id="MHRW01000008">
    <property type="protein sequence ID" value="OHA31002.1"/>
    <property type="molecule type" value="Genomic_DNA"/>
</dbReference>
<proteinExistence type="predicted"/>
<sequence>MINSVIKTCRDFVEKVLKKEDWFRQLTDNKDYDLLLLTGTAVEQAKDKFSDIVMPIFKLQVQPVDKIF</sequence>
<gene>
    <name evidence="1" type="ORF">A3B11_00995</name>
</gene>
<accession>A0A1G2N6T5</accession>
<evidence type="ECO:0000313" key="1">
    <source>
        <dbReference type="EMBL" id="OHA31002.1"/>
    </source>
</evidence>
<comment type="caution">
    <text evidence="1">The sequence shown here is derived from an EMBL/GenBank/DDBJ whole genome shotgun (WGS) entry which is preliminary data.</text>
</comment>
<dbReference type="AlphaFoldDB" id="A0A1G2N6T5"/>
<reference evidence="1 2" key="1">
    <citation type="journal article" date="2016" name="Nat. Commun.">
        <title>Thousands of microbial genomes shed light on interconnected biogeochemical processes in an aquifer system.</title>
        <authorList>
            <person name="Anantharaman K."/>
            <person name="Brown C.T."/>
            <person name="Hug L.A."/>
            <person name="Sharon I."/>
            <person name="Castelle C.J."/>
            <person name="Probst A.J."/>
            <person name="Thomas B.C."/>
            <person name="Singh A."/>
            <person name="Wilkins M.J."/>
            <person name="Karaoz U."/>
            <person name="Brodie E.L."/>
            <person name="Williams K.H."/>
            <person name="Hubbard S.S."/>
            <person name="Banfield J.F."/>
        </authorList>
    </citation>
    <scope>NUCLEOTIDE SEQUENCE [LARGE SCALE GENOMIC DNA]</scope>
</reference>